<organism evidence="2 3">
    <name type="scientific">Lichenifustis flavocetrariae</name>
    <dbReference type="NCBI Taxonomy" id="2949735"/>
    <lineage>
        <taxon>Bacteria</taxon>
        <taxon>Pseudomonadati</taxon>
        <taxon>Pseudomonadota</taxon>
        <taxon>Alphaproteobacteria</taxon>
        <taxon>Hyphomicrobiales</taxon>
        <taxon>Lichenihabitantaceae</taxon>
        <taxon>Lichenifustis</taxon>
    </lineage>
</organism>
<dbReference type="InterPro" id="IPR008912">
    <property type="entry name" value="Uncharacterised_CoxE"/>
</dbReference>
<feature type="region of interest" description="Disordered" evidence="1">
    <location>
        <begin position="395"/>
        <end position="427"/>
    </location>
</feature>
<dbReference type="Proteomes" id="UP001165667">
    <property type="component" value="Unassembled WGS sequence"/>
</dbReference>
<dbReference type="PIRSF" id="PIRSF010256">
    <property type="entry name" value="CoxE_vWa"/>
    <property type="match status" value="1"/>
</dbReference>
<evidence type="ECO:0000313" key="3">
    <source>
        <dbReference type="Proteomes" id="UP001165667"/>
    </source>
</evidence>
<accession>A0AA41YY84</accession>
<sequence length="427" mass="47162">MHFARALRAAGLAIGPGAVQDALTALQLAGFEHRDDVRAALHATLVRRHDQTILFDQAFDAFWRRRGYLDKLMAALSPLAQPEAGKQKKPDPGASRVSEALARSRRDERPAPPPELSARLTVSAQEKLARKDFAQMTAAEIAEAIRLVAQLRLPRDAVKVRRHTADARGSRVDPRRAFRRSMRAGGAGIELAYRSPEEKRPPIVAICDISGSMADYTRIFLHFLHAMTAERRNVHSFLFGTRLTNVTRALRAKDADEALTACGAGVLDWAGGTRIGPSLHRFNKDWSRRVLGQGATVILFTDGLEREGLAELAQEMERLHRSCRRLIWVNPLLRFAAFEAKAGGIRTMLAHVDDFRPIHDLRSMRDLCTALGNGAGRGANPRRWLRIAEAERPIHPGQRPLQARSSAGDFTGSNRMLSAGAVTSPQS</sequence>
<feature type="region of interest" description="Disordered" evidence="1">
    <location>
        <begin position="81"/>
        <end position="117"/>
    </location>
</feature>
<dbReference type="AlphaFoldDB" id="A0AA41YY84"/>
<dbReference type="PANTHER" id="PTHR39338:SF6">
    <property type="entry name" value="BLL5662 PROTEIN"/>
    <property type="match status" value="1"/>
</dbReference>
<dbReference type="Gene3D" id="3.40.50.410">
    <property type="entry name" value="von Willebrand factor, type A domain"/>
    <property type="match status" value="1"/>
</dbReference>
<feature type="compositionally biased region" description="Polar residues" evidence="1">
    <location>
        <begin position="411"/>
        <end position="427"/>
    </location>
</feature>
<dbReference type="Pfam" id="PF05762">
    <property type="entry name" value="VWA_CoxE"/>
    <property type="match status" value="1"/>
</dbReference>
<dbReference type="InterPro" id="IPR036465">
    <property type="entry name" value="vWFA_dom_sf"/>
</dbReference>
<reference evidence="2" key="1">
    <citation type="submission" date="2022-05" db="EMBL/GenBank/DDBJ databases">
        <authorList>
            <person name="Pankratov T."/>
        </authorList>
    </citation>
    <scope>NUCLEOTIDE SEQUENCE</scope>
    <source>
        <strain evidence="2">BP6-180914</strain>
    </source>
</reference>
<dbReference type="EMBL" id="JAMOIM010000018">
    <property type="protein sequence ID" value="MCW6510776.1"/>
    <property type="molecule type" value="Genomic_DNA"/>
</dbReference>
<dbReference type="PANTHER" id="PTHR39338">
    <property type="entry name" value="BLL5662 PROTEIN-RELATED"/>
    <property type="match status" value="1"/>
</dbReference>
<dbReference type="InterPro" id="IPR011195">
    <property type="entry name" value="UCP010256"/>
</dbReference>
<proteinExistence type="predicted"/>
<name>A0AA41YY84_9HYPH</name>
<dbReference type="CDD" id="cd00198">
    <property type="entry name" value="vWFA"/>
    <property type="match status" value="1"/>
</dbReference>
<comment type="caution">
    <text evidence="2">The sequence shown here is derived from an EMBL/GenBank/DDBJ whole genome shotgun (WGS) entry which is preliminary data.</text>
</comment>
<keyword evidence="3" id="KW-1185">Reference proteome</keyword>
<gene>
    <name evidence="2" type="ORF">M8523_22440</name>
</gene>
<protein>
    <submittedName>
        <fullName evidence="2">VWA domain-containing protein</fullName>
    </submittedName>
</protein>
<dbReference type="RefSeq" id="WP_282587238.1">
    <property type="nucleotide sequence ID" value="NZ_JAMOIM010000018.1"/>
</dbReference>
<dbReference type="SUPFAM" id="SSF53300">
    <property type="entry name" value="vWA-like"/>
    <property type="match status" value="1"/>
</dbReference>
<evidence type="ECO:0000256" key="1">
    <source>
        <dbReference type="SAM" id="MobiDB-lite"/>
    </source>
</evidence>
<evidence type="ECO:0000313" key="2">
    <source>
        <dbReference type="EMBL" id="MCW6510776.1"/>
    </source>
</evidence>